<proteinExistence type="predicted"/>
<dbReference type="InterPro" id="IPR014189">
    <property type="entry name" value="Quinone_OxRdtase_PIG3"/>
</dbReference>
<dbReference type="RefSeq" id="WP_345378968.1">
    <property type="nucleotide sequence ID" value="NZ_BAABRR010000004.1"/>
</dbReference>
<dbReference type="SMART" id="SM00829">
    <property type="entry name" value="PKS_ER"/>
    <property type="match status" value="1"/>
</dbReference>
<dbReference type="Pfam" id="PF00107">
    <property type="entry name" value="ADH_zinc_N"/>
    <property type="match status" value="1"/>
</dbReference>
<comment type="caution">
    <text evidence="4">The sequence shown here is derived from an EMBL/GenBank/DDBJ whole genome shotgun (WGS) entry which is preliminary data.</text>
</comment>
<evidence type="ECO:0000256" key="1">
    <source>
        <dbReference type="ARBA" id="ARBA00022857"/>
    </source>
</evidence>
<dbReference type="PANTHER" id="PTHR48106:SF8">
    <property type="entry name" value="OS02G0805600 PROTEIN"/>
    <property type="match status" value="1"/>
</dbReference>
<evidence type="ECO:0000313" key="4">
    <source>
        <dbReference type="EMBL" id="GAA5518640.1"/>
    </source>
</evidence>
<organism evidence="4 5">
    <name type="scientific">Demequina sediminis</name>
    <dbReference type="NCBI Taxonomy" id="1930058"/>
    <lineage>
        <taxon>Bacteria</taxon>
        <taxon>Bacillati</taxon>
        <taxon>Actinomycetota</taxon>
        <taxon>Actinomycetes</taxon>
        <taxon>Micrococcales</taxon>
        <taxon>Demequinaceae</taxon>
        <taxon>Demequina</taxon>
    </lineage>
</organism>
<dbReference type="SUPFAM" id="SSF51735">
    <property type="entry name" value="NAD(P)-binding Rossmann-fold domains"/>
    <property type="match status" value="1"/>
</dbReference>
<sequence>MKVSFATASADASVSSLEEAPDPVPATGEIVMRITAAGVNRADLLQRRGLYPPPPGAPAWPGLEAAGVVSAAPASSRWRVGQRVCALLPGGGYAESVAVHESLVLPVHDKVSDVEAAALVEAACTVVSTLDAADAVAGDTVLVHGGSGGVGTLAIQIAAARGMRVLATAGGPERARRCEELGAARAFDHRGEEWSALVEAEGGADVILDVIGAAALGANLRALRTGGRLVVIGLLKGSRGELDLGMLLAKRASVLGTTLRSRPLEERAAIVARVAREVWPLVPDAVRPIVHATVPLAEAHEAHRLLESGEAFGKVVLTIEEEGPTGRRAGPDR</sequence>
<reference evidence="4 5" key="1">
    <citation type="submission" date="2024-02" db="EMBL/GenBank/DDBJ databases">
        <title>Lysinimicrobium sediminis NBRC 112286.</title>
        <authorList>
            <person name="Ichikawa N."/>
            <person name="Katano-Makiyama Y."/>
            <person name="Hidaka K."/>
        </authorList>
    </citation>
    <scope>NUCLEOTIDE SEQUENCE [LARGE SCALE GENOMIC DNA]</scope>
    <source>
        <strain evidence="4 5">NBRC 112286</strain>
    </source>
</reference>
<gene>
    <name evidence="4" type="primary">ppsC_1</name>
    <name evidence="4" type="ORF">Lsed01_01070</name>
</gene>
<evidence type="ECO:0000256" key="2">
    <source>
        <dbReference type="ARBA" id="ARBA00023002"/>
    </source>
</evidence>
<dbReference type="EMBL" id="BAABRR010000004">
    <property type="protein sequence ID" value="GAA5518640.1"/>
    <property type="molecule type" value="Genomic_DNA"/>
</dbReference>
<keyword evidence="1" id="KW-0521">NADP</keyword>
<dbReference type="Pfam" id="PF08240">
    <property type="entry name" value="ADH_N"/>
    <property type="match status" value="1"/>
</dbReference>
<dbReference type="InterPro" id="IPR013154">
    <property type="entry name" value="ADH-like_N"/>
</dbReference>
<evidence type="ECO:0000313" key="5">
    <source>
        <dbReference type="Proteomes" id="UP001426770"/>
    </source>
</evidence>
<dbReference type="Gene3D" id="3.40.50.720">
    <property type="entry name" value="NAD(P)-binding Rossmann-like Domain"/>
    <property type="match status" value="1"/>
</dbReference>
<dbReference type="CDD" id="cd05276">
    <property type="entry name" value="p53_inducible_oxidoreductase"/>
    <property type="match status" value="1"/>
</dbReference>
<dbReference type="PANTHER" id="PTHR48106">
    <property type="entry name" value="QUINONE OXIDOREDUCTASE PIG3-RELATED"/>
    <property type="match status" value="1"/>
</dbReference>
<dbReference type="InterPro" id="IPR011032">
    <property type="entry name" value="GroES-like_sf"/>
</dbReference>
<dbReference type="InterPro" id="IPR013149">
    <property type="entry name" value="ADH-like_C"/>
</dbReference>
<feature type="domain" description="Enoyl reductase (ER)" evidence="3">
    <location>
        <begin position="10"/>
        <end position="317"/>
    </location>
</feature>
<dbReference type="InterPro" id="IPR020843">
    <property type="entry name" value="ER"/>
</dbReference>
<dbReference type="InterPro" id="IPR036291">
    <property type="entry name" value="NAD(P)-bd_dom_sf"/>
</dbReference>
<dbReference type="Proteomes" id="UP001426770">
    <property type="component" value="Unassembled WGS sequence"/>
</dbReference>
<dbReference type="SUPFAM" id="SSF50129">
    <property type="entry name" value="GroES-like"/>
    <property type="match status" value="1"/>
</dbReference>
<keyword evidence="2" id="KW-0560">Oxidoreductase</keyword>
<evidence type="ECO:0000259" key="3">
    <source>
        <dbReference type="SMART" id="SM00829"/>
    </source>
</evidence>
<keyword evidence="5" id="KW-1185">Reference proteome</keyword>
<accession>A0ABP9WIN7</accession>
<dbReference type="Gene3D" id="3.90.180.10">
    <property type="entry name" value="Medium-chain alcohol dehydrogenases, catalytic domain"/>
    <property type="match status" value="1"/>
</dbReference>
<dbReference type="NCBIfam" id="TIGR02824">
    <property type="entry name" value="quinone_pig3"/>
    <property type="match status" value="1"/>
</dbReference>
<name>A0ABP9WIN7_9MICO</name>
<protein>
    <submittedName>
        <fullName evidence="4">Phthiocerol synthesis polyketide synthase type I PpsC</fullName>
    </submittedName>
</protein>